<evidence type="ECO:0000313" key="8">
    <source>
        <dbReference type="EMBL" id="SHH31952.1"/>
    </source>
</evidence>
<feature type="transmembrane region" description="Helical" evidence="7">
    <location>
        <begin position="59"/>
        <end position="84"/>
    </location>
</feature>
<comment type="subcellular location">
    <subcellularLocation>
        <location evidence="1">Cell membrane</location>
        <topology evidence="1">Multi-pass membrane protein</topology>
    </subcellularLocation>
</comment>
<dbReference type="InterPro" id="IPR005524">
    <property type="entry name" value="DUF318"/>
</dbReference>
<accession>A0A1M5RZZ5</accession>
<keyword evidence="9" id="KW-1185">Reference proteome</keyword>
<dbReference type="RefSeq" id="WP_084540352.1">
    <property type="nucleotide sequence ID" value="NZ_FQXS01000001.1"/>
</dbReference>
<keyword evidence="5 7" id="KW-1133">Transmembrane helix</keyword>
<protein>
    <submittedName>
        <fullName evidence="8">Predicted permease</fullName>
    </submittedName>
</protein>
<reference evidence="8 9" key="1">
    <citation type="submission" date="2016-11" db="EMBL/GenBank/DDBJ databases">
        <authorList>
            <person name="Jaros S."/>
            <person name="Januszkiewicz K."/>
            <person name="Wedrychowicz H."/>
        </authorList>
    </citation>
    <scope>NUCLEOTIDE SEQUENCE [LARGE SCALE GENOMIC DNA]</scope>
    <source>
        <strain evidence="8 9">DSM 9705</strain>
    </source>
</reference>
<dbReference type="AlphaFoldDB" id="A0A1M5RZZ5"/>
<keyword evidence="6 7" id="KW-0472">Membrane</keyword>
<dbReference type="PANTHER" id="PTHR42775:SF2">
    <property type="entry name" value="PERMEASE"/>
    <property type="match status" value="1"/>
</dbReference>
<proteinExistence type="inferred from homology"/>
<dbReference type="OrthoDB" id="9777774at2"/>
<keyword evidence="4 7" id="KW-0812">Transmembrane</keyword>
<gene>
    <name evidence="8" type="ORF">SAMN02745124_00098</name>
</gene>
<dbReference type="EMBL" id="FQXS01000001">
    <property type="protein sequence ID" value="SHH31952.1"/>
    <property type="molecule type" value="Genomic_DNA"/>
</dbReference>
<feature type="transmembrane region" description="Helical" evidence="7">
    <location>
        <begin position="16"/>
        <end position="38"/>
    </location>
</feature>
<dbReference type="Proteomes" id="UP000184139">
    <property type="component" value="Unassembled WGS sequence"/>
</dbReference>
<evidence type="ECO:0000256" key="4">
    <source>
        <dbReference type="ARBA" id="ARBA00022692"/>
    </source>
</evidence>
<dbReference type="GO" id="GO:0005886">
    <property type="term" value="C:plasma membrane"/>
    <property type="evidence" value="ECO:0007669"/>
    <property type="project" value="UniProtKB-SubCell"/>
</dbReference>
<evidence type="ECO:0000313" key="9">
    <source>
        <dbReference type="Proteomes" id="UP000184139"/>
    </source>
</evidence>
<evidence type="ECO:0000256" key="1">
    <source>
        <dbReference type="ARBA" id="ARBA00004651"/>
    </source>
</evidence>
<feature type="transmembrane region" description="Helical" evidence="7">
    <location>
        <begin position="96"/>
        <end position="115"/>
    </location>
</feature>
<evidence type="ECO:0000256" key="5">
    <source>
        <dbReference type="ARBA" id="ARBA00022989"/>
    </source>
</evidence>
<evidence type="ECO:0000256" key="6">
    <source>
        <dbReference type="ARBA" id="ARBA00023136"/>
    </source>
</evidence>
<keyword evidence="3" id="KW-1003">Cell membrane</keyword>
<sequence length="215" mass="22688">MESEQLLPLIEGTVRFFLVTMVELSVLFVGISFLVGVINEFLPQEKVRRWLSGRRGRGYVIGSILVGLTPFCSCSTIPVTIGLLKAQAGFGPTMTFLFTSPLVNPIIVPLFLALLGPQMTAVYVAVAVTMTITIGFMLQQAGFAVYLNREIVYGSDPPVAGCTATSSSAGVGSGLPALRPLQVISTLPAAPCCSAVSGSGSETVLNQRRGQQACQ</sequence>
<evidence type="ECO:0000256" key="3">
    <source>
        <dbReference type="ARBA" id="ARBA00022475"/>
    </source>
</evidence>
<dbReference type="Pfam" id="PF03773">
    <property type="entry name" value="ArsP_1"/>
    <property type="match status" value="1"/>
</dbReference>
<name>A0A1M5RZZ5_9BACT</name>
<evidence type="ECO:0000256" key="2">
    <source>
        <dbReference type="ARBA" id="ARBA00006386"/>
    </source>
</evidence>
<dbReference type="InterPro" id="IPR053166">
    <property type="entry name" value="UPF0718_permease"/>
</dbReference>
<dbReference type="PANTHER" id="PTHR42775">
    <property type="entry name" value="PERMEASE RV2963-RELATED"/>
    <property type="match status" value="1"/>
</dbReference>
<organism evidence="8 9">
    <name type="scientific">Desulfofustis glycolicus DSM 9705</name>
    <dbReference type="NCBI Taxonomy" id="1121409"/>
    <lineage>
        <taxon>Bacteria</taxon>
        <taxon>Pseudomonadati</taxon>
        <taxon>Thermodesulfobacteriota</taxon>
        <taxon>Desulfobulbia</taxon>
        <taxon>Desulfobulbales</taxon>
        <taxon>Desulfocapsaceae</taxon>
        <taxon>Desulfofustis</taxon>
    </lineage>
</organism>
<dbReference type="STRING" id="1121409.SAMN02745124_00098"/>
<evidence type="ECO:0000256" key="7">
    <source>
        <dbReference type="SAM" id="Phobius"/>
    </source>
</evidence>
<feature type="transmembrane region" description="Helical" evidence="7">
    <location>
        <begin position="122"/>
        <end position="147"/>
    </location>
</feature>
<comment type="similarity">
    <text evidence="2">Belongs to the UPF0718 family.</text>
</comment>